<evidence type="ECO:0000313" key="3">
    <source>
        <dbReference type="EMBL" id="KIL66864.1"/>
    </source>
</evidence>
<sequence length="173" mass="19352">MTTPILFLAACRFGGSLAATVELIRLRNFLAFKNAFKALVTIGLPLSSAIDVLIMISKLVLLHKSRRQITRDSARVRRGTKNVIDELILYTLEAGSLTAFAIVLCTIFWFASPHTLLFLGVFFFIPKVYSNSFMGSLNIRQRLRDMTEEQTAEFTTIPNLSVLPDSMTDSNKS</sequence>
<proteinExistence type="predicted"/>
<dbReference type="OrthoDB" id="3206554at2759"/>
<feature type="transmembrane region" description="Helical" evidence="1">
    <location>
        <begin position="42"/>
        <end position="61"/>
    </location>
</feature>
<protein>
    <recommendedName>
        <fullName evidence="2">DUF6534 domain-containing protein</fullName>
    </recommendedName>
</protein>
<accession>A0A0C2TIR8</accession>
<dbReference type="EMBL" id="KN818234">
    <property type="protein sequence ID" value="KIL66864.1"/>
    <property type="molecule type" value="Genomic_DNA"/>
</dbReference>
<gene>
    <name evidence="3" type="ORF">M378DRAFT_160392</name>
</gene>
<evidence type="ECO:0000313" key="4">
    <source>
        <dbReference type="Proteomes" id="UP000054549"/>
    </source>
</evidence>
<feature type="transmembrane region" description="Helical" evidence="1">
    <location>
        <begin position="87"/>
        <end position="110"/>
    </location>
</feature>
<dbReference type="AlphaFoldDB" id="A0A0C2TIR8"/>
<keyword evidence="1" id="KW-1133">Transmembrane helix</keyword>
<dbReference type="PANTHER" id="PTHR40465:SF1">
    <property type="entry name" value="DUF6534 DOMAIN-CONTAINING PROTEIN"/>
    <property type="match status" value="1"/>
</dbReference>
<evidence type="ECO:0000256" key="1">
    <source>
        <dbReference type="SAM" id="Phobius"/>
    </source>
</evidence>
<dbReference type="InterPro" id="IPR045339">
    <property type="entry name" value="DUF6534"/>
</dbReference>
<dbReference type="HOGENOM" id="CLU_1547141_0_0_1"/>
<feature type="transmembrane region" description="Helical" evidence="1">
    <location>
        <begin position="116"/>
        <end position="137"/>
    </location>
</feature>
<dbReference type="Proteomes" id="UP000054549">
    <property type="component" value="Unassembled WGS sequence"/>
</dbReference>
<organism evidence="3 4">
    <name type="scientific">Amanita muscaria (strain Koide BX008)</name>
    <dbReference type="NCBI Taxonomy" id="946122"/>
    <lineage>
        <taxon>Eukaryota</taxon>
        <taxon>Fungi</taxon>
        <taxon>Dikarya</taxon>
        <taxon>Basidiomycota</taxon>
        <taxon>Agaricomycotina</taxon>
        <taxon>Agaricomycetes</taxon>
        <taxon>Agaricomycetidae</taxon>
        <taxon>Agaricales</taxon>
        <taxon>Pluteineae</taxon>
        <taxon>Amanitaceae</taxon>
        <taxon>Amanita</taxon>
    </lineage>
</organism>
<dbReference type="Pfam" id="PF20152">
    <property type="entry name" value="DUF6534"/>
    <property type="match status" value="1"/>
</dbReference>
<dbReference type="PANTHER" id="PTHR40465">
    <property type="entry name" value="CHROMOSOME 1, WHOLE GENOME SHOTGUN SEQUENCE"/>
    <property type="match status" value="1"/>
</dbReference>
<keyword evidence="1" id="KW-0472">Membrane</keyword>
<keyword evidence="1" id="KW-0812">Transmembrane</keyword>
<keyword evidence="4" id="KW-1185">Reference proteome</keyword>
<evidence type="ECO:0000259" key="2">
    <source>
        <dbReference type="Pfam" id="PF20152"/>
    </source>
</evidence>
<name>A0A0C2TIR8_AMAMK</name>
<feature type="domain" description="DUF6534" evidence="2">
    <location>
        <begin position="48"/>
        <end position="142"/>
    </location>
</feature>
<dbReference type="STRING" id="946122.A0A0C2TIR8"/>
<dbReference type="InParanoid" id="A0A0C2TIR8"/>
<reference evidence="3 4" key="1">
    <citation type="submission" date="2014-04" db="EMBL/GenBank/DDBJ databases">
        <title>Evolutionary Origins and Diversification of the Mycorrhizal Mutualists.</title>
        <authorList>
            <consortium name="DOE Joint Genome Institute"/>
            <consortium name="Mycorrhizal Genomics Consortium"/>
            <person name="Kohler A."/>
            <person name="Kuo A."/>
            <person name="Nagy L.G."/>
            <person name="Floudas D."/>
            <person name="Copeland A."/>
            <person name="Barry K.W."/>
            <person name="Cichocki N."/>
            <person name="Veneault-Fourrey C."/>
            <person name="LaButti K."/>
            <person name="Lindquist E.A."/>
            <person name="Lipzen A."/>
            <person name="Lundell T."/>
            <person name="Morin E."/>
            <person name="Murat C."/>
            <person name="Riley R."/>
            <person name="Ohm R."/>
            <person name="Sun H."/>
            <person name="Tunlid A."/>
            <person name="Henrissat B."/>
            <person name="Grigoriev I.V."/>
            <person name="Hibbett D.S."/>
            <person name="Martin F."/>
        </authorList>
    </citation>
    <scope>NUCLEOTIDE SEQUENCE [LARGE SCALE GENOMIC DNA]</scope>
    <source>
        <strain evidence="3 4">Koide BX008</strain>
    </source>
</reference>